<evidence type="ECO:0000259" key="18">
    <source>
        <dbReference type="Pfam" id="PF00377"/>
    </source>
</evidence>
<keyword evidence="8" id="KW-0677">Repeat</keyword>
<dbReference type="InterPro" id="IPR036924">
    <property type="entry name" value="Prion/Doppel_b-ribbon_dom_sf"/>
</dbReference>
<evidence type="ECO:0000256" key="10">
    <source>
        <dbReference type="ARBA" id="ARBA00023087"/>
    </source>
</evidence>
<dbReference type="PANTHER" id="PTHR15506:SF2">
    <property type="entry name" value="MAJOR PRION PROTEIN"/>
    <property type="match status" value="1"/>
</dbReference>
<dbReference type="RefSeq" id="XP_030057702.1">
    <property type="nucleotide sequence ID" value="XM_030201842.1"/>
</dbReference>
<dbReference type="InterPro" id="IPR022416">
    <property type="entry name" value="Prion/Doppel_prot_b-ribbon_dom"/>
</dbReference>
<keyword evidence="11 16" id="KW-0472">Membrane</keyword>
<dbReference type="SUPFAM" id="SSF54098">
    <property type="entry name" value="Prion-like"/>
    <property type="match status" value="1"/>
</dbReference>
<dbReference type="KEGG" id="muo:115469328"/>
<keyword evidence="14" id="KW-0449">Lipoprotein</keyword>
<keyword evidence="3" id="KW-1003">Cell membrane</keyword>
<evidence type="ECO:0000256" key="13">
    <source>
        <dbReference type="ARBA" id="ARBA00023180"/>
    </source>
</evidence>
<dbReference type="Gene3D" id="1.10.790.10">
    <property type="entry name" value="Prion/Doppel protein, beta-ribbon domain"/>
    <property type="match status" value="1"/>
</dbReference>
<keyword evidence="16" id="KW-0812">Transmembrane</keyword>
<organism evidence="19 20">
    <name type="scientific">Microcaecilia unicolor</name>
    <dbReference type="NCBI Taxonomy" id="1415580"/>
    <lineage>
        <taxon>Eukaryota</taxon>
        <taxon>Metazoa</taxon>
        <taxon>Chordata</taxon>
        <taxon>Craniata</taxon>
        <taxon>Vertebrata</taxon>
        <taxon>Euteleostomi</taxon>
        <taxon>Amphibia</taxon>
        <taxon>Gymnophiona</taxon>
        <taxon>Siphonopidae</taxon>
        <taxon>Microcaecilia</taxon>
    </lineage>
</organism>
<feature type="region of interest" description="Disordered" evidence="15">
    <location>
        <begin position="28"/>
        <end position="65"/>
    </location>
</feature>
<feature type="transmembrane region" description="Helical" evidence="16">
    <location>
        <begin position="104"/>
        <end position="124"/>
    </location>
</feature>
<keyword evidence="4" id="KW-0336">GPI-anchor</keyword>
<keyword evidence="19" id="KW-1185">Reference proteome</keyword>
<keyword evidence="7 17" id="KW-0732">Signal</keyword>
<keyword evidence="9" id="KW-0186">Copper</keyword>
<evidence type="ECO:0000256" key="6">
    <source>
        <dbReference type="ARBA" id="ARBA00022723"/>
    </source>
</evidence>
<evidence type="ECO:0000256" key="14">
    <source>
        <dbReference type="ARBA" id="ARBA00023288"/>
    </source>
</evidence>
<evidence type="ECO:0000256" key="12">
    <source>
        <dbReference type="ARBA" id="ARBA00023157"/>
    </source>
</evidence>
<dbReference type="CTD" id="5621"/>
<evidence type="ECO:0000256" key="17">
    <source>
        <dbReference type="SAM" id="SignalP"/>
    </source>
</evidence>
<keyword evidence="12" id="KW-1015">Disulfide bond</keyword>
<dbReference type="GeneID" id="115469328"/>
<evidence type="ECO:0000256" key="7">
    <source>
        <dbReference type="ARBA" id="ARBA00022729"/>
    </source>
</evidence>
<evidence type="ECO:0000313" key="20">
    <source>
        <dbReference type="RefSeq" id="XP_030057702.1"/>
    </source>
</evidence>
<dbReference type="InterPro" id="IPR000817">
    <property type="entry name" value="Prion"/>
</dbReference>
<dbReference type="GO" id="GO:0098552">
    <property type="term" value="C:side of membrane"/>
    <property type="evidence" value="ECO:0007669"/>
    <property type="project" value="UniProtKB-KW"/>
</dbReference>
<keyword evidence="16" id="KW-1133">Transmembrane helix</keyword>
<evidence type="ECO:0000256" key="2">
    <source>
        <dbReference type="ARBA" id="ARBA00009910"/>
    </source>
</evidence>
<evidence type="ECO:0000256" key="15">
    <source>
        <dbReference type="SAM" id="MobiDB-lite"/>
    </source>
</evidence>
<evidence type="ECO:0000256" key="9">
    <source>
        <dbReference type="ARBA" id="ARBA00023008"/>
    </source>
</evidence>
<evidence type="ECO:0000256" key="4">
    <source>
        <dbReference type="ARBA" id="ARBA00022622"/>
    </source>
</evidence>
<evidence type="ECO:0000313" key="19">
    <source>
        <dbReference type="Proteomes" id="UP000515156"/>
    </source>
</evidence>
<comment type="subcellular location">
    <subcellularLocation>
        <location evidence="1">Cell membrane</location>
        <topology evidence="1">Lipid-anchor</topology>
        <topology evidence="1">GPI-anchor</topology>
    </subcellularLocation>
</comment>
<evidence type="ECO:0000256" key="8">
    <source>
        <dbReference type="ARBA" id="ARBA00022737"/>
    </source>
</evidence>
<evidence type="ECO:0000256" key="1">
    <source>
        <dbReference type="ARBA" id="ARBA00004609"/>
    </source>
</evidence>
<comment type="similarity">
    <text evidence="2">Belongs to the prion family.</text>
</comment>
<evidence type="ECO:0000256" key="3">
    <source>
        <dbReference type="ARBA" id="ARBA00022475"/>
    </source>
</evidence>
<dbReference type="Proteomes" id="UP000515156">
    <property type="component" value="Chromosome 4"/>
</dbReference>
<name>A0A6P7XQN8_9AMPH</name>
<dbReference type="FunCoup" id="A0A6P7XQN8">
    <property type="interactions" value="465"/>
</dbReference>
<sequence length="242" mass="27057">MAKSLLTWGIVVLLFLTWIDISQPLKIKTGKSKSGSKKPTSNWGSWGNPNSGTGNTGGTWGNRNPSYPGSNWNNWGQNYNPYGGGSSYNKQWKPHNKAKPNMKMMAGAAVAGAVAGGIGGYALGNAVGRSRIFFDDDYQRYYYNQHPNQFPDRVYRPQYNTNQRVTEDIFVNDCFNYSMTEYVVKPSVEKNVNETDAMETQVMQHVIRQLCIREYQMASGAKILTPPSLVLCVLLFISLVTQ</sequence>
<keyword evidence="13" id="KW-0325">Glycoprotein</keyword>
<dbReference type="OrthoDB" id="9048788at2759"/>
<dbReference type="Pfam" id="PF00377">
    <property type="entry name" value="Prion"/>
    <property type="match status" value="1"/>
</dbReference>
<feature type="domain" description="Prion/Doppel protein beta-ribbon" evidence="18">
    <location>
        <begin position="131"/>
        <end position="239"/>
    </location>
</feature>
<evidence type="ECO:0000256" key="16">
    <source>
        <dbReference type="SAM" id="Phobius"/>
    </source>
</evidence>
<dbReference type="GO" id="GO:0046872">
    <property type="term" value="F:metal ion binding"/>
    <property type="evidence" value="ECO:0007669"/>
    <property type="project" value="UniProtKB-KW"/>
</dbReference>
<dbReference type="InParanoid" id="A0A6P7XQN8"/>
<keyword evidence="5 20" id="KW-0640">Prion</keyword>
<evidence type="ECO:0000256" key="11">
    <source>
        <dbReference type="ARBA" id="ARBA00023136"/>
    </source>
</evidence>
<evidence type="ECO:0000256" key="5">
    <source>
        <dbReference type="ARBA" id="ARBA00022678"/>
    </source>
</evidence>
<keyword evidence="10" id="KW-0034">Amyloid</keyword>
<dbReference type="GO" id="GO:0005886">
    <property type="term" value="C:plasma membrane"/>
    <property type="evidence" value="ECO:0007669"/>
    <property type="project" value="UniProtKB-SubCell"/>
</dbReference>
<feature type="chain" id="PRO_5028021580" evidence="17">
    <location>
        <begin position="25"/>
        <end position="242"/>
    </location>
</feature>
<dbReference type="PANTHER" id="PTHR15506">
    <property type="entry name" value="DOPPEL PRION"/>
    <property type="match status" value="1"/>
</dbReference>
<dbReference type="GO" id="GO:0051260">
    <property type="term" value="P:protein homooligomerization"/>
    <property type="evidence" value="ECO:0007669"/>
    <property type="project" value="InterPro"/>
</dbReference>
<feature type="compositionally biased region" description="Low complexity" evidence="15">
    <location>
        <begin position="37"/>
        <end position="53"/>
    </location>
</feature>
<protein>
    <submittedName>
        <fullName evidence="20">Major prion protein</fullName>
    </submittedName>
</protein>
<dbReference type="AlphaFoldDB" id="A0A6P7XQN8"/>
<keyword evidence="6" id="KW-0479">Metal-binding</keyword>
<gene>
    <name evidence="20" type="primary">PRNP</name>
</gene>
<proteinExistence type="inferred from homology"/>
<feature type="transmembrane region" description="Helical" evidence="16">
    <location>
        <begin position="223"/>
        <end position="241"/>
    </location>
</feature>
<feature type="signal peptide" evidence="17">
    <location>
        <begin position="1"/>
        <end position="24"/>
    </location>
</feature>
<reference evidence="20" key="1">
    <citation type="submission" date="2025-08" db="UniProtKB">
        <authorList>
            <consortium name="RefSeq"/>
        </authorList>
    </citation>
    <scope>IDENTIFICATION</scope>
</reference>
<dbReference type="SMART" id="SM00157">
    <property type="entry name" value="PRP"/>
    <property type="match status" value="1"/>
</dbReference>
<accession>A0A6P7XQN8</accession>